<gene>
    <name evidence="2" type="ORF">TBRA_LOCUS16344</name>
</gene>
<proteinExistence type="predicted"/>
<feature type="compositionally biased region" description="Polar residues" evidence="1">
    <location>
        <begin position="93"/>
        <end position="110"/>
    </location>
</feature>
<name>A0A6H5J4Z4_9HYME</name>
<reference evidence="2 3" key="1">
    <citation type="submission" date="2020-02" db="EMBL/GenBank/DDBJ databases">
        <authorList>
            <person name="Ferguson B K."/>
        </authorList>
    </citation>
    <scope>NUCLEOTIDE SEQUENCE [LARGE SCALE GENOMIC DNA]</scope>
</reference>
<dbReference type="AlphaFoldDB" id="A0A6H5J4Z4"/>
<accession>A0A6H5J4Z4</accession>
<evidence type="ECO:0000256" key="1">
    <source>
        <dbReference type="SAM" id="MobiDB-lite"/>
    </source>
</evidence>
<protein>
    <submittedName>
        <fullName evidence="2">Uncharacterized protein</fullName>
    </submittedName>
</protein>
<dbReference type="EMBL" id="CADCXV010001483">
    <property type="protein sequence ID" value="CAB0044756.1"/>
    <property type="molecule type" value="Genomic_DNA"/>
</dbReference>
<feature type="region of interest" description="Disordered" evidence="1">
    <location>
        <begin position="1"/>
        <end position="20"/>
    </location>
</feature>
<evidence type="ECO:0000313" key="2">
    <source>
        <dbReference type="EMBL" id="CAB0044756.1"/>
    </source>
</evidence>
<feature type="compositionally biased region" description="Polar residues" evidence="1">
    <location>
        <begin position="1"/>
        <end position="19"/>
    </location>
</feature>
<sequence>MRQRQQAYQAGYNQDSPSDPLQVGQKVWLRTSLFSKASARVCSSLGLGWEGPYTILRVIKNGIYVLNKGKGITAHISRIKPVRREAQPRDSQAESPADSLDSNQANTQEPKITATGRGIPEGHPLPRRASPGQVHSGAREGGHPCPGRLQPGEGEKRLHAQQSLAHTQRALQETLQQLNDLRGKKERERLARERARTAAKKIQERKLRPSSMEEAKIGVKTFAPAMVMKSEREGRSLKKNGFLLPATLRKGAKPYTYLSRPPMKLSRALMSVPSSFVCVLLELLVSRCMRDDYLNLRNLQLIPPPQPLRRHGQTRYELTRVQHRRSSFNENPSVFVRFQLGALSTDCAIAATSTTAASNRAVLRISPNIMKSSMPRASIRIASATTESNNDNSSRVTA</sequence>
<evidence type="ECO:0000313" key="3">
    <source>
        <dbReference type="Proteomes" id="UP000479190"/>
    </source>
</evidence>
<dbReference type="Proteomes" id="UP000479190">
    <property type="component" value="Unassembled WGS sequence"/>
</dbReference>
<organism evidence="2 3">
    <name type="scientific">Trichogramma brassicae</name>
    <dbReference type="NCBI Taxonomy" id="86971"/>
    <lineage>
        <taxon>Eukaryota</taxon>
        <taxon>Metazoa</taxon>
        <taxon>Ecdysozoa</taxon>
        <taxon>Arthropoda</taxon>
        <taxon>Hexapoda</taxon>
        <taxon>Insecta</taxon>
        <taxon>Pterygota</taxon>
        <taxon>Neoptera</taxon>
        <taxon>Endopterygota</taxon>
        <taxon>Hymenoptera</taxon>
        <taxon>Apocrita</taxon>
        <taxon>Proctotrupomorpha</taxon>
        <taxon>Chalcidoidea</taxon>
        <taxon>Trichogrammatidae</taxon>
        <taxon>Trichogramma</taxon>
    </lineage>
</organism>
<dbReference type="Gene3D" id="2.30.30.850">
    <property type="match status" value="1"/>
</dbReference>
<feature type="compositionally biased region" description="Basic and acidic residues" evidence="1">
    <location>
        <begin position="82"/>
        <end position="92"/>
    </location>
</feature>
<keyword evidence="3" id="KW-1185">Reference proteome</keyword>
<feature type="region of interest" description="Disordered" evidence="1">
    <location>
        <begin position="78"/>
        <end position="166"/>
    </location>
</feature>